<dbReference type="SUPFAM" id="SSF101898">
    <property type="entry name" value="NHL repeat"/>
    <property type="match status" value="1"/>
</dbReference>
<evidence type="ECO:0000256" key="4">
    <source>
        <dbReference type="ARBA" id="ARBA00071346"/>
    </source>
</evidence>
<reference evidence="7" key="3">
    <citation type="submission" date="2025-09" db="UniProtKB">
        <authorList>
            <consortium name="Ensembl"/>
        </authorList>
    </citation>
    <scope>IDENTIFICATION</scope>
</reference>
<organism evidence="7 8">
    <name type="scientific">Podarcis muralis</name>
    <name type="common">Wall lizard</name>
    <name type="synonym">Lacerta muralis</name>
    <dbReference type="NCBI Taxonomy" id="64176"/>
    <lineage>
        <taxon>Eukaryota</taxon>
        <taxon>Metazoa</taxon>
        <taxon>Chordata</taxon>
        <taxon>Craniata</taxon>
        <taxon>Vertebrata</taxon>
        <taxon>Euteleostomi</taxon>
        <taxon>Lepidosauria</taxon>
        <taxon>Squamata</taxon>
        <taxon>Bifurcata</taxon>
        <taxon>Unidentata</taxon>
        <taxon>Episquamata</taxon>
        <taxon>Laterata</taxon>
        <taxon>Lacertibaenia</taxon>
        <taxon>Lacertidae</taxon>
        <taxon>Podarcis</taxon>
    </lineage>
</organism>
<evidence type="ECO:0000256" key="5">
    <source>
        <dbReference type="PROSITE-ProRule" id="PRU00504"/>
    </source>
</evidence>
<dbReference type="FunFam" id="2.120.10.30:FF:000043">
    <property type="entry name" value="NHL repeat containing 3"/>
    <property type="match status" value="1"/>
</dbReference>
<dbReference type="GeneTree" id="ENSGT00390000008657"/>
<dbReference type="GeneID" id="114593618"/>
<dbReference type="InterPro" id="IPR011042">
    <property type="entry name" value="6-blade_b-propeller_TolB-like"/>
</dbReference>
<dbReference type="Gene3D" id="2.120.10.30">
    <property type="entry name" value="TolB, C-terminal domain"/>
    <property type="match status" value="1"/>
</dbReference>
<protein>
    <recommendedName>
        <fullName evidence="4">NHL repeat-containing protein 3</fullName>
    </recommendedName>
</protein>
<evidence type="ECO:0000256" key="2">
    <source>
        <dbReference type="ARBA" id="ARBA00022737"/>
    </source>
</evidence>
<keyword evidence="2" id="KW-0677">Repeat</keyword>
<evidence type="ECO:0000313" key="7">
    <source>
        <dbReference type="Ensembl" id="ENSPMRP00000005774.1"/>
    </source>
</evidence>
<dbReference type="OMA" id="GDFLMSW"/>
<keyword evidence="3" id="KW-0325">Glycoprotein</keyword>
<proteinExistence type="predicted"/>
<feature type="transmembrane region" description="Helical" evidence="6">
    <location>
        <begin position="12"/>
        <end position="32"/>
    </location>
</feature>
<evidence type="ECO:0000256" key="1">
    <source>
        <dbReference type="ARBA" id="ARBA00022729"/>
    </source>
</evidence>
<dbReference type="Proteomes" id="UP000472272">
    <property type="component" value="Chromosome 3"/>
</dbReference>
<sequence>MAARRYPRLCRLLAGLGGAASLVLLISLYTAVSEVQVLSELTFFPLWRREKPLYKLDVNWPLIPFTGQTFCVAVDDVNGLVYVGQRGDENVPKVVVYTEDGYFLQAWNASIEMPHGIFVLNTPNATSVWITDVGTGKYGHTIKQYTPSGELLQVIGTAGRAGSGTNPLQFDQPAEIFVEESGDIYIVDGDGGLNNRLVKLTPDFKTLWLHGENGSGTAQFNIPHSVTVDAVGRVWVADRANWRIQAFQKTTGEWLGCWNSCFTQDGPSSVRLTPDQRYMIVAHINIDRVSILAAPPVGSIEDCVVMDTIQLASEVKPHLVDVSKKTGAIYVAEIGAQQVQKYVPLY</sequence>
<dbReference type="KEGG" id="pmua:114593618"/>
<keyword evidence="6" id="KW-1133">Transmembrane helix</keyword>
<dbReference type="PANTHER" id="PTHR10680">
    <property type="entry name" value="PEPTIDYL-GLYCINE ALPHA-AMIDATING MONOOXYGENASE"/>
    <property type="match status" value="1"/>
</dbReference>
<dbReference type="InterPro" id="IPR001258">
    <property type="entry name" value="NHL_repeat"/>
</dbReference>
<gene>
    <name evidence="7" type="primary">NHLRC3</name>
</gene>
<dbReference type="Ensembl" id="ENSPMRT00000006139.1">
    <property type="protein sequence ID" value="ENSPMRP00000005774.1"/>
    <property type="gene ID" value="ENSPMRG00000003921.1"/>
</dbReference>
<keyword evidence="8" id="KW-1185">Reference proteome</keyword>
<reference evidence="7" key="2">
    <citation type="submission" date="2025-08" db="UniProtKB">
        <authorList>
            <consortium name="Ensembl"/>
        </authorList>
    </citation>
    <scope>IDENTIFICATION</scope>
</reference>
<evidence type="ECO:0000313" key="8">
    <source>
        <dbReference type="Proteomes" id="UP000472272"/>
    </source>
</evidence>
<evidence type="ECO:0000256" key="3">
    <source>
        <dbReference type="ARBA" id="ARBA00023180"/>
    </source>
</evidence>
<dbReference type="OrthoDB" id="10044505at2759"/>
<keyword evidence="1" id="KW-0732">Signal</keyword>
<dbReference type="Pfam" id="PF01436">
    <property type="entry name" value="NHL"/>
    <property type="match status" value="1"/>
</dbReference>
<feature type="repeat" description="NHL" evidence="5">
    <location>
        <begin position="211"/>
        <end position="250"/>
    </location>
</feature>
<dbReference type="CTD" id="387921"/>
<reference evidence="7 8" key="1">
    <citation type="journal article" date="2019" name="Proc. Natl. Acad. Sci. U.S.A.">
        <title>Regulatory changes in pterin and carotenoid genes underlie balanced color polymorphisms in the wall lizard.</title>
        <authorList>
            <person name="Andrade P."/>
            <person name="Pinho C."/>
            <person name="Perez I de Lanuza G."/>
            <person name="Afonso S."/>
            <person name="Brejcha J."/>
            <person name="Rubin C.J."/>
            <person name="Wallerman O."/>
            <person name="Pereira P."/>
            <person name="Sabatino S.J."/>
            <person name="Bellati A."/>
            <person name="Pellitteri-Rosa D."/>
            <person name="Bosakova Z."/>
            <person name="Bunikis I."/>
            <person name="Carretero M.A."/>
            <person name="Feiner N."/>
            <person name="Marsik P."/>
            <person name="Pauperio F."/>
            <person name="Salvi D."/>
            <person name="Soler L."/>
            <person name="While G.M."/>
            <person name="Uller T."/>
            <person name="Font E."/>
            <person name="Andersson L."/>
            <person name="Carneiro M."/>
        </authorList>
    </citation>
    <scope>NUCLEOTIDE SEQUENCE</scope>
</reference>
<evidence type="ECO:0000256" key="6">
    <source>
        <dbReference type="SAM" id="Phobius"/>
    </source>
</evidence>
<keyword evidence="6" id="KW-0812">Transmembrane</keyword>
<dbReference type="AlphaFoldDB" id="A0A670I1P6"/>
<dbReference type="RefSeq" id="XP_028577955.1">
    <property type="nucleotide sequence ID" value="XM_028722122.1"/>
</dbReference>
<name>A0A670I1P6_PODMU</name>
<keyword evidence="6" id="KW-0472">Membrane</keyword>
<dbReference type="PROSITE" id="PS51125">
    <property type="entry name" value="NHL"/>
    <property type="match status" value="1"/>
</dbReference>
<accession>A0A670I1P6</accession>